<gene>
    <name evidence="3" type="ORF">D7Z54_07935</name>
</gene>
<dbReference type="PANTHER" id="PTHR42928">
    <property type="entry name" value="TRICARBOXYLATE-BINDING PROTEIN"/>
    <property type="match status" value="1"/>
</dbReference>
<dbReference type="Proteomes" id="UP000275076">
    <property type="component" value="Unassembled WGS sequence"/>
</dbReference>
<evidence type="ECO:0000313" key="3">
    <source>
        <dbReference type="EMBL" id="RSL34032.1"/>
    </source>
</evidence>
<dbReference type="AlphaFoldDB" id="A0A3R9PAH4"/>
<dbReference type="CDD" id="cd07012">
    <property type="entry name" value="PBP2_Bug_TTT"/>
    <property type="match status" value="1"/>
</dbReference>
<evidence type="ECO:0000256" key="1">
    <source>
        <dbReference type="ARBA" id="ARBA00006987"/>
    </source>
</evidence>
<evidence type="ECO:0000256" key="2">
    <source>
        <dbReference type="SAM" id="MobiDB-lite"/>
    </source>
</evidence>
<feature type="region of interest" description="Disordered" evidence="2">
    <location>
        <begin position="29"/>
        <end position="59"/>
    </location>
</feature>
<dbReference type="InterPro" id="IPR005064">
    <property type="entry name" value="BUG"/>
</dbReference>
<dbReference type="InterPro" id="IPR042100">
    <property type="entry name" value="Bug_dom1"/>
</dbReference>
<dbReference type="Gene3D" id="3.40.190.150">
    <property type="entry name" value="Bordetella uptake gene, domain 1"/>
    <property type="match status" value="1"/>
</dbReference>
<accession>A0A3R9PAH4</accession>
<feature type="compositionally biased region" description="Acidic residues" evidence="2">
    <location>
        <begin position="29"/>
        <end position="55"/>
    </location>
</feature>
<dbReference type="PROSITE" id="PS51257">
    <property type="entry name" value="PROKAR_LIPOPROTEIN"/>
    <property type="match status" value="1"/>
</dbReference>
<dbReference type="Pfam" id="PF03401">
    <property type="entry name" value="TctC"/>
    <property type="match status" value="1"/>
</dbReference>
<comment type="caution">
    <text evidence="3">The sequence shown here is derived from an EMBL/GenBank/DDBJ whole genome shotgun (WGS) entry which is preliminary data.</text>
</comment>
<sequence length="355" mass="38483">MNKLRGLLSILMVITFAFVLVACGSEESTEISDDSSSEDTSNEDSSSEDTNEEESAFVPERDVELVVPYSAGGGSDTNGRFVANVIKEHDLIDSNLMVVNKPGGSGAVGNAYVNSKSGDNHTISTWVPGQSTSALLNDAEVELKDVTPLGTLALDSFLLLVDQDSPYETVEDFISAAEENPGEISVGGSGKGGEDHLVYHMLQESAGIEMKYVTFQGGGESLSNLMGGHVDAIFSNPNEVMSQIEAGELRPLATTSENKLSGSLESVPTFADAGHPDVYYEMFRGYAGPPDMSEEAIAYWEDVLKQVSETEMYQEEYIDKFNLTSSFKDADESKKFFKDHFNQSKEILTEMGMVE</sequence>
<dbReference type="SUPFAM" id="SSF53850">
    <property type="entry name" value="Periplasmic binding protein-like II"/>
    <property type="match status" value="1"/>
</dbReference>
<proteinExistence type="inferred from homology"/>
<comment type="similarity">
    <text evidence="1">Belongs to the UPF0065 (bug) family.</text>
</comment>
<reference evidence="3 4" key="1">
    <citation type="submission" date="2018-10" db="EMBL/GenBank/DDBJ databases">
        <title>Draft genome sequence of Bacillus salarius IM0101, isolated from a hypersaline soil in Inner Mongolia, China.</title>
        <authorList>
            <person name="Yamprayoonswat W."/>
            <person name="Boonvisut S."/>
            <person name="Jumpathong W."/>
            <person name="Sittihan S."/>
            <person name="Ruangsuj P."/>
            <person name="Wanthongcharoen S."/>
            <person name="Thongpramul N."/>
            <person name="Pimmason S."/>
            <person name="Yu B."/>
            <person name="Yasawong M."/>
        </authorList>
    </citation>
    <scope>NUCLEOTIDE SEQUENCE [LARGE SCALE GENOMIC DNA]</scope>
    <source>
        <strain evidence="3 4">IM0101</strain>
    </source>
</reference>
<organism evidence="3 4">
    <name type="scientific">Salibacterium salarium</name>
    <dbReference type="NCBI Taxonomy" id="284579"/>
    <lineage>
        <taxon>Bacteria</taxon>
        <taxon>Bacillati</taxon>
        <taxon>Bacillota</taxon>
        <taxon>Bacilli</taxon>
        <taxon>Bacillales</taxon>
        <taxon>Bacillaceae</taxon>
    </lineage>
</organism>
<dbReference type="RefSeq" id="WP_125555301.1">
    <property type="nucleotide sequence ID" value="NZ_RBVX01000005.1"/>
</dbReference>
<name>A0A3R9PAH4_9BACI</name>
<evidence type="ECO:0000313" key="4">
    <source>
        <dbReference type="Proteomes" id="UP000275076"/>
    </source>
</evidence>
<dbReference type="OrthoDB" id="9780943at2"/>
<dbReference type="PANTHER" id="PTHR42928:SF3">
    <property type="entry name" value="UPF0065 PROTEIN YFLP"/>
    <property type="match status" value="1"/>
</dbReference>
<protein>
    <submittedName>
        <fullName evidence="3">Tripartite tricarboxylate transporter substrate binding protein</fullName>
    </submittedName>
</protein>
<keyword evidence="4" id="KW-1185">Reference proteome</keyword>
<dbReference type="Gene3D" id="3.40.190.10">
    <property type="entry name" value="Periplasmic binding protein-like II"/>
    <property type="match status" value="1"/>
</dbReference>
<dbReference type="PIRSF" id="PIRSF017082">
    <property type="entry name" value="YflP"/>
    <property type="match status" value="1"/>
</dbReference>
<dbReference type="EMBL" id="RBVX01000005">
    <property type="protein sequence ID" value="RSL34032.1"/>
    <property type="molecule type" value="Genomic_DNA"/>
</dbReference>